<comment type="caution">
    <text evidence="1">The sequence shown here is derived from an EMBL/GenBank/DDBJ whole genome shotgun (WGS) entry which is preliminary data.</text>
</comment>
<dbReference type="RefSeq" id="WP_138646194.1">
    <property type="nucleotide sequence ID" value="NZ_VCKW01000081.1"/>
</dbReference>
<dbReference type="OrthoDB" id="4332557at2"/>
<accession>A0A5C4JAU9</accession>
<keyword evidence="2" id="KW-1185">Reference proteome</keyword>
<protein>
    <submittedName>
        <fullName evidence="1">TIGR03984 family CRISPR-associated protein</fullName>
    </submittedName>
</protein>
<dbReference type="Proteomes" id="UP000309174">
    <property type="component" value="Unassembled WGS sequence"/>
</dbReference>
<evidence type="ECO:0000313" key="1">
    <source>
        <dbReference type="EMBL" id="TMR00137.1"/>
    </source>
</evidence>
<reference evidence="1 2" key="1">
    <citation type="submission" date="2019-05" db="EMBL/GenBank/DDBJ databases">
        <title>Draft genome sequence of Actinomadura sp. 14C53.</title>
        <authorList>
            <person name="Saricaoglu S."/>
            <person name="Isik K."/>
        </authorList>
    </citation>
    <scope>NUCLEOTIDE SEQUENCE [LARGE SCALE GENOMIC DNA]</scope>
    <source>
        <strain evidence="1 2">14C53</strain>
    </source>
</reference>
<proteinExistence type="predicted"/>
<dbReference type="InterPro" id="IPR023815">
    <property type="entry name" value="CRISPR-assoc_Csx19"/>
</dbReference>
<dbReference type="NCBIfam" id="TIGR03984">
    <property type="entry name" value="CRISPR-associated protein Csx19"/>
    <property type="match status" value="1"/>
</dbReference>
<organism evidence="1 2">
    <name type="scientific">Actinomadura soli</name>
    <dbReference type="NCBI Taxonomy" id="2508997"/>
    <lineage>
        <taxon>Bacteria</taxon>
        <taxon>Bacillati</taxon>
        <taxon>Actinomycetota</taxon>
        <taxon>Actinomycetes</taxon>
        <taxon>Streptosporangiales</taxon>
        <taxon>Thermomonosporaceae</taxon>
        <taxon>Actinomadura</taxon>
    </lineage>
</organism>
<gene>
    <name evidence="1" type="ORF">ETD83_17520</name>
</gene>
<name>A0A5C4JAU9_9ACTN</name>
<dbReference type="EMBL" id="VCKW01000081">
    <property type="protein sequence ID" value="TMR00137.1"/>
    <property type="molecule type" value="Genomic_DNA"/>
</dbReference>
<sequence length="179" mass="19595">MTGTTLHVATRDGLTFTEAMERAPDGFALLTTPWRYEIVTTADARRSTPEGVFEARVFNEHTELRWLNDADSGRTVLLTEDPTVLPAAFAKPDPLEATGTIKGGYLLWGKAVQASDGWTTLTTERIGSLRVPGEFGGGCHVALATCEYIARDPAHGNAYIAEERLLSFELSEPLRREKA</sequence>
<evidence type="ECO:0000313" key="2">
    <source>
        <dbReference type="Proteomes" id="UP000309174"/>
    </source>
</evidence>
<dbReference type="AlphaFoldDB" id="A0A5C4JAU9"/>